<organism evidence="1">
    <name type="scientific">marine metagenome</name>
    <dbReference type="NCBI Taxonomy" id="408172"/>
    <lineage>
        <taxon>unclassified sequences</taxon>
        <taxon>metagenomes</taxon>
        <taxon>ecological metagenomes</taxon>
    </lineage>
</organism>
<name>A0A382N6F7_9ZZZZ</name>
<reference evidence="1" key="1">
    <citation type="submission" date="2018-05" db="EMBL/GenBank/DDBJ databases">
        <authorList>
            <person name="Lanie J.A."/>
            <person name="Ng W.-L."/>
            <person name="Kazmierczak K.M."/>
            <person name="Andrzejewski T.M."/>
            <person name="Davidsen T.M."/>
            <person name="Wayne K.J."/>
            <person name="Tettelin H."/>
            <person name="Glass J.I."/>
            <person name="Rusch D."/>
            <person name="Podicherti R."/>
            <person name="Tsui H.-C.T."/>
            <person name="Winkler M.E."/>
        </authorList>
    </citation>
    <scope>NUCLEOTIDE SEQUENCE</scope>
</reference>
<dbReference type="EMBL" id="UINC01097983">
    <property type="protein sequence ID" value="SVC56138.1"/>
    <property type="molecule type" value="Genomic_DNA"/>
</dbReference>
<gene>
    <name evidence="1" type="ORF">METZ01_LOCUS308992</name>
</gene>
<sequence>MKIKPASNKADGIRMALIDGLFMNRVMSLEYREY</sequence>
<evidence type="ECO:0000313" key="1">
    <source>
        <dbReference type="EMBL" id="SVC56138.1"/>
    </source>
</evidence>
<protein>
    <submittedName>
        <fullName evidence="1">Uncharacterized protein</fullName>
    </submittedName>
</protein>
<proteinExistence type="predicted"/>
<accession>A0A382N6F7</accession>
<dbReference type="AlphaFoldDB" id="A0A382N6F7"/>